<feature type="domain" description="TNase-like" evidence="4">
    <location>
        <begin position="39"/>
        <end position="170"/>
    </location>
</feature>
<dbReference type="PANTHER" id="PTHR12302">
    <property type="entry name" value="EBNA2 BINDING PROTEIN P100"/>
    <property type="match status" value="1"/>
</dbReference>
<dbReference type="SMART" id="SM00318">
    <property type="entry name" value="SNc"/>
    <property type="match status" value="1"/>
</dbReference>
<dbReference type="InterPro" id="IPR016071">
    <property type="entry name" value="Staphylococal_nuclease_OB-fold"/>
</dbReference>
<evidence type="ECO:0000259" key="4">
    <source>
        <dbReference type="PROSITE" id="PS50830"/>
    </source>
</evidence>
<dbReference type="RefSeq" id="WP_266245546.1">
    <property type="nucleotide sequence ID" value="NZ_CP112866.1"/>
</dbReference>
<reference evidence="5" key="1">
    <citation type="submission" date="2022-11" db="EMBL/GenBank/DDBJ databases">
        <title>Taxonomic description of a new Pseudomonas species.</title>
        <authorList>
            <person name="Tambong J.T."/>
        </authorList>
    </citation>
    <scope>NUCLEOTIDE SEQUENCE</scope>
    <source>
        <strain evidence="5">S1Bt42</strain>
    </source>
</reference>
<dbReference type="Proteomes" id="UP001164116">
    <property type="component" value="Chromosome"/>
</dbReference>
<evidence type="ECO:0000313" key="5">
    <source>
        <dbReference type="EMBL" id="UZW18155.1"/>
    </source>
</evidence>
<dbReference type="SUPFAM" id="SSF50199">
    <property type="entry name" value="Staphylococcal nuclease"/>
    <property type="match status" value="1"/>
</dbReference>
<dbReference type="PROSITE" id="PS50830">
    <property type="entry name" value="TNASE_3"/>
    <property type="match status" value="1"/>
</dbReference>
<proteinExistence type="predicted"/>
<evidence type="ECO:0000256" key="2">
    <source>
        <dbReference type="ARBA" id="ARBA00022759"/>
    </source>
</evidence>
<protein>
    <submittedName>
        <fullName evidence="5">Thermonuclease family protein</fullName>
    </submittedName>
</protein>
<accession>A0ABY6QEP2</accession>
<dbReference type="Pfam" id="PF00565">
    <property type="entry name" value="SNase"/>
    <property type="match status" value="1"/>
</dbReference>
<name>A0ABY6QEP2_9PSED</name>
<organism evidence="5 6">
    <name type="scientific">Pseudomonas quebecensis</name>
    <dbReference type="NCBI Taxonomy" id="2995174"/>
    <lineage>
        <taxon>Bacteria</taxon>
        <taxon>Pseudomonadati</taxon>
        <taxon>Pseudomonadota</taxon>
        <taxon>Gammaproteobacteria</taxon>
        <taxon>Pseudomonadales</taxon>
        <taxon>Pseudomonadaceae</taxon>
        <taxon>Pseudomonas</taxon>
    </lineage>
</organism>
<dbReference type="InterPro" id="IPR035437">
    <property type="entry name" value="SNase_OB-fold_sf"/>
</dbReference>
<keyword evidence="2" id="KW-0255">Endonuclease</keyword>
<dbReference type="PANTHER" id="PTHR12302:SF3">
    <property type="entry name" value="SERINE_THREONINE-PROTEIN KINASE 31"/>
    <property type="match status" value="1"/>
</dbReference>
<sequence>MGFYLWLKKASLVGAFFVPGIWLSAVQAQAFCSAPASLVQVQVQVARVVDGDTVRLSDGRSVRMIGLNAPEIGQKGRPDEPFAVAARQRLQALVQASGGRVGLVPGREAKDRYGRTLAHLYGADGRNLEAQLLADGLGFQVAVAPNVDLVTCQQAAEASARNAQKGLWRQSPVRTVAHVKRSGFAVISGQVRGIERNRGGIWIELQGSLVLRIAPDLAGHFDSRLLKNLQGETVEARGWVQDRARRGGIKTHQARWLLPLTDPGMLKVHR</sequence>
<evidence type="ECO:0000256" key="1">
    <source>
        <dbReference type="ARBA" id="ARBA00022722"/>
    </source>
</evidence>
<dbReference type="Gene3D" id="2.40.50.90">
    <property type="match status" value="1"/>
</dbReference>
<keyword evidence="1" id="KW-0540">Nuclease</keyword>
<evidence type="ECO:0000313" key="6">
    <source>
        <dbReference type="Proteomes" id="UP001164116"/>
    </source>
</evidence>
<evidence type="ECO:0000256" key="3">
    <source>
        <dbReference type="ARBA" id="ARBA00022801"/>
    </source>
</evidence>
<keyword evidence="6" id="KW-1185">Reference proteome</keyword>
<dbReference type="EMBL" id="CP112866">
    <property type="protein sequence ID" value="UZW18155.1"/>
    <property type="molecule type" value="Genomic_DNA"/>
</dbReference>
<keyword evidence="3" id="KW-0378">Hydrolase</keyword>
<gene>
    <name evidence="5" type="ORF">OSC50_22680</name>
</gene>